<gene>
    <name evidence="3" type="ORF">BT63DRAFT_458436</name>
</gene>
<keyword evidence="2" id="KW-0732">Signal</keyword>
<organism evidence="3 4">
    <name type="scientific">Microthyrium microscopicum</name>
    <dbReference type="NCBI Taxonomy" id="703497"/>
    <lineage>
        <taxon>Eukaryota</taxon>
        <taxon>Fungi</taxon>
        <taxon>Dikarya</taxon>
        <taxon>Ascomycota</taxon>
        <taxon>Pezizomycotina</taxon>
        <taxon>Dothideomycetes</taxon>
        <taxon>Dothideomycetes incertae sedis</taxon>
        <taxon>Microthyriales</taxon>
        <taxon>Microthyriaceae</taxon>
        <taxon>Microthyrium</taxon>
    </lineage>
</organism>
<feature type="region of interest" description="Disordered" evidence="1">
    <location>
        <begin position="151"/>
        <end position="183"/>
    </location>
</feature>
<keyword evidence="4" id="KW-1185">Reference proteome</keyword>
<accession>A0A6A6U3A3</accession>
<reference evidence="3" key="1">
    <citation type="journal article" date="2020" name="Stud. Mycol.">
        <title>101 Dothideomycetes genomes: a test case for predicting lifestyles and emergence of pathogens.</title>
        <authorList>
            <person name="Haridas S."/>
            <person name="Albert R."/>
            <person name="Binder M."/>
            <person name="Bloem J."/>
            <person name="Labutti K."/>
            <person name="Salamov A."/>
            <person name="Andreopoulos B."/>
            <person name="Baker S."/>
            <person name="Barry K."/>
            <person name="Bills G."/>
            <person name="Bluhm B."/>
            <person name="Cannon C."/>
            <person name="Castanera R."/>
            <person name="Culley D."/>
            <person name="Daum C."/>
            <person name="Ezra D."/>
            <person name="Gonzalez J."/>
            <person name="Henrissat B."/>
            <person name="Kuo A."/>
            <person name="Liang C."/>
            <person name="Lipzen A."/>
            <person name="Lutzoni F."/>
            <person name="Magnuson J."/>
            <person name="Mondo S."/>
            <person name="Nolan M."/>
            <person name="Ohm R."/>
            <person name="Pangilinan J."/>
            <person name="Park H.-J."/>
            <person name="Ramirez L."/>
            <person name="Alfaro M."/>
            <person name="Sun H."/>
            <person name="Tritt A."/>
            <person name="Yoshinaga Y."/>
            <person name="Zwiers L.-H."/>
            <person name="Turgeon B."/>
            <person name="Goodwin S."/>
            <person name="Spatafora J."/>
            <person name="Crous P."/>
            <person name="Grigoriev I."/>
        </authorList>
    </citation>
    <scope>NUCLEOTIDE SEQUENCE</scope>
    <source>
        <strain evidence="3">CBS 115976</strain>
    </source>
</reference>
<evidence type="ECO:0000313" key="4">
    <source>
        <dbReference type="Proteomes" id="UP000799302"/>
    </source>
</evidence>
<protein>
    <submittedName>
        <fullName evidence="3">Uncharacterized protein</fullName>
    </submittedName>
</protein>
<dbReference type="AlphaFoldDB" id="A0A6A6U3A3"/>
<evidence type="ECO:0000313" key="3">
    <source>
        <dbReference type="EMBL" id="KAF2666071.1"/>
    </source>
</evidence>
<feature type="signal peptide" evidence="2">
    <location>
        <begin position="1"/>
        <end position="18"/>
    </location>
</feature>
<feature type="chain" id="PRO_5025680034" evidence="2">
    <location>
        <begin position="19"/>
        <end position="225"/>
    </location>
</feature>
<evidence type="ECO:0000256" key="1">
    <source>
        <dbReference type="SAM" id="MobiDB-lite"/>
    </source>
</evidence>
<sequence>MLPLYPFIGFILYNLALLQQFIPPIPLASFIVANCHKLLLLHLACHVSSSPIFNYSDGVAYPLQAFVWSLARSCSIVPRCYSRSYADVVLSQNLGLDLPLVRITIHVPNNNHQLQLPFAVIRSLLAFCPVASVPPFIAGLLGRFEPWTRSASDREPGRARLYSPSNPSQPSPGLDTPQPLPRWASNHLHRTQLPHFPLYNAKSSLAASYTIVIGIDLFHMMPPRQ</sequence>
<dbReference type="Proteomes" id="UP000799302">
    <property type="component" value="Unassembled WGS sequence"/>
</dbReference>
<proteinExistence type="predicted"/>
<name>A0A6A6U3A3_9PEZI</name>
<dbReference type="EMBL" id="MU004239">
    <property type="protein sequence ID" value="KAF2666071.1"/>
    <property type="molecule type" value="Genomic_DNA"/>
</dbReference>
<evidence type="ECO:0000256" key="2">
    <source>
        <dbReference type="SAM" id="SignalP"/>
    </source>
</evidence>